<accession>A0A2T0RQ34</accession>
<name>A0A2T0RQ34_9ACTN</name>
<gene>
    <name evidence="1" type="ORF">CLV70_11532</name>
</gene>
<reference evidence="1 2" key="1">
    <citation type="submission" date="2018-03" db="EMBL/GenBank/DDBJ databases">
        <title>Genomic Encyclopedia of Archaeal and Bacterial Type Strains, Phase II (KMG-II): from individual species to whole genera.</title>
        <authorList>
            <person name="Goeker M."/>
        </authorList>
    </citation>
    <scope>NUCLEOTIDE SEQUENCE [LARGE SCALE GENOMIC DNA]</scope>
    <source>
        <strain evidence="1 2">DSM 45348</strain>
    </source>
</reference>
<dbReference type="Proteomes" id="UP000239209">
    <property type="component" value="Unassembled WGS sequence"/>
</dbReference>
<dbReference type="EMBL" id="PVZG01000015">
    <property type="protein sequence ID" value="PRY23305.1"/>
    <property type="molecule type" value="Genomic_DNA"/>
</dbReference>
<evidence type="ECO:0000313" key="2">
    <source>
        <dbReference type="Proteomes" id="UP000239209"/>
    </source>
</evidence>
<comment type="caution">
    <text evidence="1">The sequence shown here is derived from an EMBL/GenBank/DDBJ whole genome shotgun (WGS) entry which is preliminary data.</text>
</comment>
<sequence>MPESRRKCDWSVHRVGPQLIKIVSGRRSDRGKIEVRHVIEAQVQLASLAVTVGLVSSALVAPAAAHAAFADCPQEIYCLWTEFDGTGGALFTATDQPDLRARNLNDVISSVNNTSSTRGLCLYPDINYKSVTWMGYVPPKTSMNLEADGLDNALSSVKWAPTNDAGSCR</sequence>
<dbReference type="Pfam" id="PF03995">
    <property type="entry name" value="Inhibitor_I36"/>
    <property type="match status" value="1"/>
</dbReference>
<keyword evidence="2" id="KW-1185">Reference proteome</keyword>
<organism evidence="1 2">
    <name type="scientific">Pseudosporangium ferrugineum</name>
    <dbReference type="NCBI Taxonomy" id="439699"/>
    <lineage>
        <taxon>Bacteria</taxon>
        <taxon>Bacillati</taxon>
        <taxon>Actinomycetota</taxon>
        <taxon>Actinomycetes</taxon>
        <taxon>Micromonosporales</taxon>
        <taxon>Micromonosporaceae</taxon>
        <taxon>Pseudosporangium</taxon>
    </lineage>
</organism>
<evidence type="ECO:0000313" key="1">
    <source>
        <dbReference type="EMBL" id="PRY23305.1"/>
    </source>
</evidence>
<dbReference type="AlphaFoldDB" id="A0A2T0RQ34"/>
<dbReference type="Gene3D" id="2.60.20.10">
    <property type="entry name" value="Crystallins"/>
    <property type="match status" value="1"/>
</dbReference>
<protein>
    <submittedName>
        <fullName evidence="1">Peptidase inhibitor family I36</fullName>
    </submittedName>
</protein>
<proteinExistence type="predicted"/>